<gene>
    <name evidence="10 14" type="primary">miaA</name>
    <name evidence="14" type="ORF">ICI42_08885</name>
</gene>
<comment type="caution">
    <text evidence="10">Lacks conserved residue(s) required for the propagation of feature annotation.</text>
</comment>
<comment type="similarity">
    <text evidence="3 10 13">Belongs to the IPP transferase family.</text>
</comment>
<dbReference type="Gene3D" id="3.40.50.300">
    <property type="entry name" value="P-loop containing nucleotide triphosphate hydrolases"/>
    <property type="match status" value="1"/>
</dbReference>
<dbReference type="GO" id="GO:0006400">
    <property type="term" value="P:tRNA modification"/>
    <property type="evidence" value="ECO:0007669"/>
    <property type="project" value="TreeGrafter"/>
</dbReference>
<dbReference type="EC" id="2.5.1.75" evidence="10"/>
<dbReference type="PANTHER" id="PTHR11088:SF60">
    <property type="entry name" value="TRNA DIMETHYLALLYLTRANSFERASE"/>
    <property type="match status" value="1"/>
</dbReference>
<dbReference type="RefSeq" id="WP_188164472.1">
    <property type="nucleotide sequence ID" value="NZ_JACVVX010000002.1"/>
</dbReference>
<dbReference type="Pfam" id="PF01715">
    <property type="entry name" value="IPPT"/>
    <property type="match status" value="1"/>
</dbReference>
<evidence type="ECO:0000256" key="2">
    <source>
        <dbReference type="ARBA" id="ARBA00003213"/>
    </source>
</evidence>
<keyword evidence="8 10" id="KW-0460">Magnesium</keyword>
<comment type="cofactor">
    <cofactor evidence="1 10">
        <name>Mg(2+)</name>
        <dbReference type="ChEBI" id="CHEBI:18420"/>
    </cofactor>
</comment>
<evidence type="ECO:0000313" key="14">
    <source>
        <dbReference type="EMBL" id="MBD0414767.1"/>
    </source>
</evidence>
<evidence type="ECO:0000256" key="12">
    <source>
        <dbReference type="RuleBase" id="RU003784"/>
    </source>
</evidence>
<evidence type="ECO:0000256" key="10">
    <source>
        <dbReference type="HAMAP-Rule" id="MF_00185"/>
    </source>
</evidence>
<evidence type="ECO:0000256" key="9">
    <source>
        <dbReference type="ARBA" id="ARBA00049563"/>
    </source>
</evidence>
<reference evidence="14" key="1">
    <citation type="submission" date="2020-09" db="EMBL/GenBank/DDBJ databases">
        <title>Genome seq and assembly of Tianweitania sp.</title>
        <authorList>
            <person name="Chhetri G."/>
        </authorList>
    </citation>
    <scope>NUCLEOTIDE SEQUENCE</scope>
    <source>
        <strain evidence="14">Rool2</strain>
    </source>
</reference>
<evidence type="ECO:0000256" key="13">
    <source>
        <dbReference type="RuleBase" id="RU003785"/>
    </source>
</evidence>
<keyword evidence="5 10" id="KW-0819">tRNA processing</keyword>
<evidence type="ECO:0000256" key="4">
    <source>
        <dbReference type="ARBA" id="ARBA00022679"/>
    </source>
</evidence>
<dbReference type="GO" id="GO:0005524">
    <property type="term" value="F:ATP binding"/>
    <property type="evidence" value="ECO:0007669"/>
    <property type="project" value="UniProtKB-UniRule"/>
</dbReference>
<comment type="caution">
    <text evidence="14">The sequence shown here is derived from an EMBL/GenBank/DDBJ whole genome shotgun (WGS) entry which is preliminary data.</text>
</comment>
<protein>
    <recommendedName>
        <fullName evidence="10">tRNA dimethylallyltransferase</fullName>
        <ecNumber evidence="10">2.5.1.75</ecNumber>
    </recommendedName>
    <alternativeName>
        <fullName evidence="10">Dimethylallyl diphosphate:tRNA dimethylallyltransferase</fullName>
        <shortName evidence="10">DMAPP:tRNA dimethylallyltransferase</shortName>
        <shortName evidence="10">DMATase</shortName>
    </alternativeName>
    <alternativeName>
        <fullName evidence="10">Isopentenyl-diphosphate:tRNA isopentenyltransferase</fullName>
        <shortName evidence="10">IPP transferase</shortName>
        <shortName evidence="10">IPPT</shortName>
        <shortName evidence="10">IPTase</shortName>
    </alternativeName>
</protein>
<evidence type="ECO:0000256" key="5">
    <source>
        <dbReference type="ARBA" id="ARBA00022694"/>
    </source>
</evidence>
<keyword evidence="7 10" id="KW-0067">ATP-binding</keyword>
<accession>A0A8J6PV85</accession>
<dbReference type="NCBIfam" id="TIGR00174">
    <property type="entry name" value="miaA"/>
    <property type="match status" value="1"/>
</dbReference>
<feature type="site" description="Interaction with substrate tRNA" evidence="10">
    <location>
        <position position="132"/>
    </location>
</feature>
<keyword evidence="4 10" id="KW-0808">Transferase</keyword>
<feature type="region of interest" description="Interaction with substrate tRNA" evidence="10">
    <location>
        <begin position="168"/>
        <end position="172"/>
    </location>
</feature>
<dbReference type="SUPFAM" id="SSF52540">
    <property type="entry name" value="P-loop containing nucleoside triphosphate hydrolases"/>
    <property type="match status" value="2"/>
</dbReference>
<comment type="function">
    <text evidence="2 10 12">Catalyzes the transfer of a dimethylallyl group onto the adenine at position 37 in tRNAs that read codons beginning with uridine, leading to the formation of N6-(dimethylallyl)adenosine (i(6)A).</text>
</comment>
<evidence type="ECO:0000256" key="7">
    <source>
        <dbReference type="ARBA" id="ARBA00022840"/>
    </source>
</evidence>
<feature type="region of interest" description="Interaction with substrate tRNA" evidence="10">
    <location>
        <begin position="44"/>
        <end position="47"/>
    </location>
</feature>
<dbReference type="EMBL" id="JACVVX010000002">
    <property type="protein sequence ID" value="MBD0414767.1"/>
    <property type="molecule type" value="Genomic_DNA"/>
</dbReference>
<comment type="catalytic activity">
    <reaction evidence="9 10 11">
        <text>adenosine(37) in tRNA + dimethylallyl diphosphate = N(6)-dimethylallyladenosine(37) in tRNA + diphosphate</text>
        <dbReference type="Rhea" id="RHEA:26482"/>
        <dbReference type="Rhea" id="RHEA-COMP:10162"/>
        <dbReference type="Rhea" id="RHEA-COMP:10375"/>
        <dbReference type="ChEBI" id="CHEBI:33019"/>
        <dbReference type="ChEBI" id="CHEBI:57623"/>
        <dbReference type="ChEBI" id="CHEBI:74411"/>
        <dbReference type="ChEBI" id="CHEBI:74415"/>
        <dbReference type="EC" id="2.5.1.75"/>
    </reaction>
</comment>
<evidence type="ECO:0000256" key="8">
    <source>
        <dbReference type="ARBA" id="ARBA00022842"/>
    </source>
</evidence>
<dbReference type="PANTHER" id="PTHR11088">
    <property type="entry name" value="TRNA DIMETHYLALLYLTRANSFERASE"/>
    <property type="match status" value="1"/>
</dbReference>
<keyword evidence="15" id="KW-1185">Reference proteome</keyword>
<feature type="binding site" evidence="10">
    <location>
        <begin position="21"/>
        <end position="26"/>
    </location>
    <ligand>
        <name>substrate</name>
    </ligand>
</feature>
<proteinExistence type="inferred from homology"/>
<dbReference type="InterPro" id="IPR027417">
    <property type="entry name" value="P-loop_NTPase"/>
</dbReference>
<feature type="site" description="Interaction with substrate tRNA" evidence="10">
    <location>
        <position position="110"/>
    </location>
</feature>
<dbReference type="GO" id="GO:0052381">
    <property type="term" value="F:tRNA dimethylallyltransferase activity"/>
    <property type="evidence" value="ECO:0007669"/>
    <property type="project" value="UniProtKB-UniRule"/>
</dbReference>
<dbReference type="Proteomes" id="UP000643405">
    <property type="component" value="Unassembled WGS sequence"/>
</dbReference>
<evidence type="ECO:0000256" key="1">
    <source>
        <dbReference type="ARBA" id="ARBA00001946"/>
    </source>
</evidence>
<organism evidence="14 15">
    <name type="scientific">Oryzicola mucosus</name>
    <dbReference type="NCBI Taxonomy" id="2767425"/>
    <lineage>
        <taxon>Bacteria</taxon>
        <taxon>Pseudomonadati</taxon>
        <taxon>Pseudomonadota</taxon>
        <taxon>Alphaproteobacteria</taxon>
        <taxon>Hyphomicrobiales</taxon>
        <taxon>Phyllobacteriaceae</taxon>
        <taxon>Oryzicola</taxon>
    </lineage>
</organism>
<dbReference type="InterPro" id="IPR039657">
    <property type="entry name" value="Dimethylallyltransferase"/>
</dbReference>
<dbReference type="AlphaFoldDB" id="A0A8J6PV85"/>
<comment type="subunit">
    <text evidence="10">Monomer.</text>
</comment>
<dbReference type="InterPro" id="IPR018022">
    <property type="entry name" value="IPT"/>
</dbReference>
<evidence type="ECO:0000256" key="3">
    <source>
        <dbReference type="ARBA" id="ARBA00005842"/>
    </source>
</evidence>
<evidence type="ECO:0000313" key="15">
    <source>
        <dbReference type="Proteomes" id="UP000643405"/>
    </source>
</evidence>
<dbReference type="HAMAP" id="MF_00185">
    <property type="entry name" value="IPP_trans"/>
    <property type="match status" value="1"/>
</dbReference>
<sequence>MASSGRDRGRIRNAILIAGPTASGKSALAMQLAEKHDGVIVNADSMQVYSVLRILTARPSDAETAGVPHRLYGHVHPGDVYSTGVWLRDVNDLVEDGVFEGHRPIFVGGTGLYFTALTMGLSEMPDVPSDIRERWRWRLNEQGSARLHDILLRLDSAAAIGLRASDGQRIVRALEVLEASGKSILFWQKQRSEPLVDFTTADAVVVEPDRQWVIDRIEARFDAMMTQGAVEEVQSLLALRLRPEVPAMKAIGVPEITAALSGNITFEEAKVLAKAATRQYSKRQSTWFRNQFGPEWRRIRPG</sequence>
<name>A0A8J6PV85_9HYPH</name>
<evidence type="ECO:0000256" key="11">
    <source>
        <dbReference type="RuleBase" id="RU003783"/>
    </source>
</evidence>
<dbReference type="Gene3D" id="1.10.20.140">
    <property type="match status" value="1"/>
</dbReference>
<feature type="binding site" evidence="10">
    <location>
        <begin position="19"/>
        <end position="26"/>
    </location>
    <ligand>
        <name>ATP</name>
        <dbReference type="ChEBI" id="CHEBI:30616"/>
    </ligand>
</feature>
<keyword evidence="6 10" id="KW-0547">Nucleotide-binding</keyword>
<evidence type="ECO:0000256" key="6">
    <source>
        <dbReference type="ARBA" id="ARBA00022741"/>
    </source>
</evidence>